<accession>A0A2U3PZL2</accession>
<gene>
    <name evidence="1" type="ORF">BRAD3257_3514</name>
</gene>
<reference evidence="1 2" key="1">
    <citation type="submission" date="2018-03" db="EMBL/GenBank/DDBJ databases">
        <authorList>
            <person name="Gully D."/>
        </authorList>
    </citation>
    <scope>NUCLEOTIDE SEQUENCE [LARGE SCALE GENOMIC DNA]</scope>
    <source>
        <strain evidence="1">ORS3257</strain>
    </source>
</reference>
<evidence type="ECO:0000313" key="1">
    <source>
        <dbReference type="EMBL" id="SPP94539.1"/>
    </source>
</evidence>
<sequence>MNSPRGLRMPKAATDVRIEALPCAPGSLKEEPSPRLCTAPIPDGREGLKYLISLDQAGMAELVDARDLKSLGAQALCRFDPGCPHHES</sequence>
<organism evidence="1 2">
    <name type="scientific">Bradyrhizobium vignae</name>
    <dbReference type="NCBI Taxonomy" id="1549949"/>
    <lineage>
        <taxon>Bacteria</taxon>
        <taxon>Pseudomonadati</taxon>
        <taxon>Pseudomonadota</taxon>
        <taxon>Alphaproteobacteria</taxon>
        <taxon>Hyphomicrobiales</taxon>
        <taxon>Nitrobacteraceae</taxon>
        <taxon>Bradyrhizobium</taxon>
    </lineage>
</organism>
<proteinExistence type="predicted"/>
<dbReference type="Proteomes" id="UP000246085">
    <property type="component" value="Chromosome BRAD3257"/>
</dbReference>
<dbReference type="AlphaFoldDB" id="A0A2U3PZL2"/>
<protein>
    <submittedName>
        <fullName evidence="1">Uncharacterized protein</fullName>
    </submittedName>
</protein>
<evidence type="ECO:0000313" key="2">
    <source>
        <dbReference type="Proteomes" id="UP000246085"/>
    </source>
</evidence>
<dbReference type="KEGG" id="bvz:BRAD3257_3514"/>
<dbReference type="EMBL" id="LS398110">
    <property type="protein sequence ID" value="SPP94539.1"/>
    <property type="molecule type" value="Genomic_DNA"/>
</dbReference>
<name>A0A2U3PZL2_9BRAD</name>